<dbReference type="AlphaFoldDB" id="A0A4Z0ZNE4"/>
<keyword evidence="3" id="KW-1185">Reference proteome</keyword>
<sequence length="578" mass="61654">MSSEQVNIKVKLKGDDSEISKIFDKIGRRGKEGSKFPTSPSSPQNSNNPNSSSNRKTVDRGSFREQIRESFYNNKHRGEGIASGAQQAISEGKQGAFYSTLSSSVESMRNFMVKHGEKNKEKDSNEENKSPESASKAIQNATFEITNANFKDIKNGKGPSGSFPDSINGGNRNIPTSSPDSGDEPKGRGSFISKAASSLPFVGGVIAAATAGMLKLVSDVGQKHTEAIMSQASTIGATGGYFHKDQGMFSNAELAQAVVQRGRVTGRTGAQERSIDDQELRFASSQGVGASEVMTAMARLRKGNPDASLNWFRGAATQSGFSGLKQSEFLSKMSEISQATMAKGYSGDMMNFARFSSGIGMSDGSDMNANARMGIAESLAEKGRQGLFGGGVLGAMGLAKALESSNGDIISASKMLEEDPRLMGQAFDELSPEAKWLLGKKELGVSSKVVAGFKFDGNKEIRSEADLATPYDNQSLRLDNEGKNLFAGEEGKEAAKIGYELTKSMHEMFRDNKDAIMDVSKTIQAIEKPMLESAKMVASAAGDTIEGMKKLADKISSLLGIDVSTPKKVEVVGIKAKK</sequence>
<feature type="region of interest" description="Disordered" evidence="1">
    <location>
        <begin position="116"/>
        <end position="135"/>
    </location>
</feature>
<feature type="compositionally biased region" description="Basic and acidic residues" evidence="1">
    <location>
        <begin position="116"/>
        <end position="130"/>
    </location>
</feature>
<evidence type="ECO:0000256" key="1">
    <source>
        <dbReference type="SAM" id="MobiDB-lite"/>
    </source>
</evidence>
<name>A0A4Z0ZNE4_9LEPT</name>
<evidence type="ECO:0000313" key="2">
    <source>
        <dbReference type="EMBL" id="TGL58621.1"/>
    </source>
</evidence>
<feature type="compositionally biased region" description="Polar residues" evidence="1">
    <location>
        <begin position="163"/>
        <end position="180"/>
    </location>
</feature>
<gene>
    <name evidence="2" type="ORF">EHQ62_17145</name>
</gene>
<feature type="compositionally biased region" description="Low complexity" evidence="1">
    <location>
        <begin position="39"/>
        <end position="54"/>
    </location>
</feature>
<proteinExistence type="predicted"/>
<feature type="region of interest" description="Disordered" evidence="1">
    <location>
        <begin position="149"/>
        <end position="191"/>
    </location>
</feature>
<evidence type="ECO:0000313" key="3">
    <source>
        <dbReference type="Proteomes" id="UP000297567"/>
    </source>
</evidence>
<organism evidence="2 3">
    <name type="scientific">Leptospira jelokensis</name>
    <dbReference type="NCBI Taxonomy" id="2484931"/>
    <lineage>
        <taxon>Bacteria</taxon>
        <taxon>Pseudomonadati</taxon>
        <taxon>Spirochaetota</taxon>
        <taxon>Spirochaetia</taxon>
        <taxon>Leptospirales</taxon>
        <taxon>Leptospiraceae</taxon>
        <taxon>Leptospira</taxon>
    </lineage>
</organism>
<feature type="region of interest" description="Disordered" evidence="1">
    <location>
        <begin position="19"/>
        <end position="88"/>
    </location>
</feature>
<accession>A0A4Z0ZNE4</accession>
<dbReference type="EMBL" id="RQGH01000035">
    <property type="protein sequence ID" value="TGL58621.1"/>
    <property type="molecule type" value="Genomic_DNA"/>
</dbReference>
<dbReference type="RefSeq" id="WP_135645102.1">
    <property type="nucleotide sequence ID" value="NZ_RQGH01000035.1"/>
</dbReference>
<dbReference type="Proteomes" id="UP000297567">
    <property type="component" value="Unassembled WGS sequence"/>
</dbReference>
<feature type="compositionally biased region" description="Basic and acidic residues" evidence="1">
    <location>
        <begin position="19"/>
        <end position="34"/>
    </location>
</feature>
<comment type="caution">
    <text evidence="2">The sequence shown here is derived from an EMBL/GenBank/DDBJ whole genome shotgun (WGS) entry which is preliminary data.</text>
</comment>
<feature type="compositionally biased region" description="Basic and acidic residues" evidence="1">
    <location>
        <begin position="56"/>
        <end position="68"/>
    </location>
</feature>
<reference evidence="2" key="1">
    <citation type="journal article" date="2019" name="PLoS Negl. Trop. Dis.">
        <title>Revisiting the worldwide diversity of Leptospira species in the environment.</title>
        <authorList>
            <person name="Vincent A.T."/>
            <person name="Schiettekatte O."/>
            <person name="Bourhy P."/>
            <person name="Veyrier F.J."/>
            <person name="Picardeau M."/>
        </authorList>
    </citation>
    <scope>NUCLEOTIDE SEQUENCE [LARGE SCALE GENOMIC DNA]</scope>
    <source>
        <strain evidence="2">201702451</strain>
    </source>
</reference>
<protein>
    <submittedName>
        <fullName evidence="2">Uncharacterized protein</fullName>
    </submittedName>
</protein>